<dbReference type="Proteomes" id="UP000503129">
    <property type="component" value="Chromosome"/>
</dbReference>
<sequence length="159" mass="18082">MTLEQAIEFLKFRGFDPKERPIGDDPSVAVYLTHKVIFNLRNHKNKHGVLYGNVFRNGNYQVEWRELDETSLPATLDYCLKLYAPTVIEQVTPPETPIEIEQVTQSNASNISKQKRGIVWLWGGAIAVLFLGVSTFYITAIRPQSSPQQCTTSNIELNR</sequence>
<evidence type="ECO:0000313" key="2">
    <source>
        <dbReference type="EMBL" id="QDL09566.1"/>
    </source>
</evidence>
<organism evidence="2 3">
    <name type="scientific">Brasilonema sennae CENA114</name>
    <dbReference type="NCBI Taxonomy" id="415709"/>
    <lineage>
        <taxon>Bacteria</taxon>
        <taxon>Bacillati</taxon>
        <taxon>Cyanobacteriota</taxon>
        <taxon>Cyanophyceae</taxon>
        <taxon>Nostocales</taxon>
        <taxon>Scytonemataceae</taxon>
        <taxon>Brasilonema</taxon>
        <taxon>Bromeliae group (in: Brasilonema)</taxon>
    </lineage>
</organism>
<evidence type="ECO:0000313" key="3">
    <source>
        <dbReference type="Proteomes" id="UP000503129"/>
    </source>
</evidence>
<gene>
    <name evidence="2" type="ORF">DP114_18195</name>
</gene>
<keyword evidence="1" id="KW-1133">Transmembrane helix</keyword>
<keyword evidence="1" id="KW-0472">Membrane</keyword>
<keyword evidence="3" id="KW-1185">Reference proteome</keyword>
<dbReference type="KEGG" id="bsen:DP114_18195"/>
<dbReference type="AlphaFoldDB" id="A0A856MKW0"/>
<dbReference type="RefSeq" id="WP_169263378.1">
    <property type="nucleotide sequence ID" value="NZ_CAWOXK010000001.1"/>
</dbReference>
<accession>A0A856MKW0</accession>
<reference evidence="2 3" key="1">
    <citation type="submission" date="2018-06" db="EMBL/GenBank/DDBJ databases">
        <title>Comparative genomics of Brasilonema spp. strains.</title>
        <authorList>
            <person name="Alvarenga D.O."/>
            <person name="Fiore M.F."/>
            <person name="Varani A.M."/>
        </authorList>
    </citation>
    <scope>NUCLEOTIDE SEQUENCE [LARGE SCALE GENOMIC DNA]</scope>
    <source>
        <strain evidence="2 3">CENA114</strain>
    </source>
</reference>
<keyword evidence="1" id="KW-0812">Transmembrane</keyword>
<proteinExistence type="predicted"/>
<evidence type="ECO:0000256" key="1">
    <source>
        <dbReference type="SAM" id="Phobius"/>
    </source>
</evidence>
<dbReference type="EMBL" id="CP030118">
    <property type="protein sequence ID" value="QDL09566.1"/>
    <property type="molecule type" value="Genomic_DNA"/>
</dbReference>
<feature type="transmembrane region" description="Helical" evidence="1">
    <location>
        <begin position="119"/>
        <end position="140"/>
    </location>
</feature>
<name>A0A856MKW0_9CYAN</name>
<protein>
    <submittedName>
        <fullName evidence="2">Uncharacterized protein</fullName>
    </submittedName>
</protein>